<sequence>MTTLALHAPCTPRGARKDTPHRSWPRIATCILFFSLSVLPARNQAYKFALPQRQLRRPLPFARQFSSSSLNVKSRGTSEEDGDNSKIKSKADRGENSSWQWTASKKPATSRPPHHGEDTLKSRWHFSSRTRSGSAGQRSQMLLSCDPGDLNAILTIVDAHDNTLNAADCALAWKCLTTRGPQPFSSSLRATNLLSSMHLLYLSQDKRFERLIRRTRDLIPDLEPRELAGVLRTLPRLLHMRGGGESAKSPGNEDFAERSKTHQERVARSQSRQLERQASKRMEAFVGSLYQVLRSRLTRSMGRLSAQDLALAVNALSKLPHPPASLSSRHRGGQQRKTQEKAGLETGRGEVGQGDFEAALVEAVSSRLDDFTPQGLALILTALPKLSYGISSTEPTGEGRSDPGFGQGPEDKAFLARYRDTVARKLASVPFLPQDLALLLNGFTNLGFHPGPEFLHQVSQRVQGVLPACKPQDLALMWNSYARLSWRPPAAHMSGMRERALATMPTYRPQDWSNTLQAMGKIHYSPGDAFLAEATRRMEVALSRFNPHTLVCTVNAFALLQYLPPLRFRLRLLSCVQEAVGALKVEELCILLHSIGQLPALAMAQGGLSGAGERGEMRSQFSHGENQDRNREDISSSSRLDTCAEGEREPIVPILVEALGGRLGLLRPNNLSLLLRALARIDLSPSTNFLREVEECVEASLTSFNGMEAALTLHALARLSPSKGGSGDDPAEEEERVGQRLQHGTCSPVIRALYEQVLSDRGHLGPQEVCLVLNSMVRLGRPGDEVVDGLCGQMELILSTSEQEGVVAAKANEGSQSRSSSGGRPSRGHALFAVEEDGGRAEEEGSGSLSSQGLALLVGSFGHLAYLPSRRLQARLLHVLDCRLLDGSFAPRDISMSLRGLANIPSFRTGRRTGELAFVPTMTQKLVEALEGEGTFSLNLGPQDVAMVVNAFARMQMRADDHLLDNLAVSLLDRLPQSEGQALASVINAFARLRYHPGQGFLAAFEVEVRRRIATLDLSSLCLILWSLAVMESSACSSSSMPIRNGASGARWEETDGTSASALSPALLEDAIAVRLLPELRAQLSRLELARSAVGKQIDSNEEIDGIDAESQSSHVPGPSLALSGPTLSQRSRPSPPVPRLSPALLTRSLCQILQVLLYTSSCSFAPAELRDIPGSKALYSLVIRAWGHVAHLREPPVPSALHQQVMGTLTLAGVSYRAEEKVCEGTFSLDLVLFPRGNCRNCSSDRNKSVLDGEEASHSSRVALPVVVEVDGPSHYMVNMPDMLTGDTMFKRRMLLGQRSLRKDEGAHAPSQRWAAVLSLLLWEWEEVGPRYQNKIALLRRKLKAEGLRLEDYIS</sequence>
<feature type="region of interest" description="Disordered" evidence="1">
    <location>
        <begin position="721"/>
        <end position="741"/>
    </location>
</feature>
<dbReference type="EMBL" id="AZIL01000114">
    <property type="protein sequence ID" value="EWM29914.1"/>
    <property type="molecule type" value="Genomic_DNA"/>
</dbReference>
<dbReference type="GO" id="GO:0044528">
    <property type="term" value="P:regulation of mitochondrial mRNA stability"/>
    <property type="evidence" value="ECO:0007669"/>
    <property type="project" value="TreeGrafter"/>
</dbReference>
<dbReference type="PANTHER" id="PTHR21228">
    <property type="entry name" value="FAST LEU-RICH DOMAIN-CONTAINING"/>
    <property type="match status" value="1"/>
</dbReference>
<organism evidence="2 3">
    <name type="scientific">Nannochloropsis gaditana</name>
    <dbReference type="NCBI Taxonomy" id="72520"/>
    <lineage>
        <taxon>Eukaryota</taxon>
        <taxon>Sar</taxon>
        <taxon>Stramenopiles</taxon>
        <taxon>Ochrophyta</taxon>
        <taxon>Eustigmatophyceae</taxon>
        <taxon>Eustigmatales</taxon>
        <taxon>Monodopsidaceae</taxon>
        <taxon>Nannochloropsis</taxon>
    </lineage>
</organism>
<feature type="region of interest" description="Disordered" evidence="1">
    <location>
        <begin position="1108"/>
        <end position="1139"/>
    </location>
</feature>
<accession>W7UAC0</accession>
<feature type="compositionally biased region" description="Basic and acidic residues" evidence="1">
    <location>
        <begin position="83"/>
        <end position="95"/>
    </location>
</feature>
<feature type="compositionally biased region" description="Basic and acidic residues" evidence="1">
    <location>
        <begin position="255"/>
        <end position="278"/>
    </location>
</feature>
<evidence type="ECO:0008006" key="4">
    <source>
        <dbReference type="Google" id="ProtNLM"/>
    </source>
</evidence>
<dbReference type="GO" id="GO:0035770">
    <property type="term" value="C:ribonucleoprotein granule"/>
    <property type="evidence" value="ECO:0007669"/>
    <property type="project" value="TreeGrafter"/>
</dbReference>
<evidence type="ECO:0000313" key="3">
    <source>
        <dbReference type="Proteomes" id="UP000019335"/>
    </source>
</evidence>
<evidence type="ECO:0000313" key="2">
    <source>
        <dbReference type="EMBL" id="EWM29914.1"/>
    </source>
</evidence>
<feature type="region of interest" description="Disordered" evidence="1">
    <location>
        <begin position="320"/>
        <end position="349"/>
    </location>
</feature>
<dbReference type="GO" id="GO:0000963">
    <property type="term" value="P:mitochondrial RNA processing"/>
    <property type="evidence" value="ECO:0007669"/>
    <property type="project" value="TreeGrafter"/>
</dbReference>
<feature type="region of interest" description="Disordered" evidence="1">
    <location>
        <begin position="68"/>
        <end position="139"/>
    </location>
</feature>
<reference evidence="2 3" key="1">
    <citation type="journal article" date="2014" name="Mol. Plant">
        <title>Chromosome Scale Genome Assembly and Transcriptome Profiling of Nannochloropsis gaditana in Nitrogen Depletion.</title>
        <authorList>
            <person name="Corteggiani Carpinelli E."/>
            <person name="Telatin A."/>
            <person name="Vitulo N."/>
            <person name="Forcato C."/>
            <person name="D'Angelo M."/>
            <person name="Schiavon R."/>
            <person name="Vezzi A."/>
            <person name="Giacometti G.M."/>
            <person name="Morosinotto T."/>
            <person name="Valle G."/>
        </authorList>
    </citation>
    <scope>NUCLEOTIDE SEQUENCE [LARGE SCALE GENOMIC DNA]</scope>
    <source>
        <strain evidence="2 3">B-31</strain>
    </source>
</reference>
<feature type="region of interest" description="Disordered" evidence="1">
    <location>
        <begin position="240"/>
        <end position="278"/>
    </location>
</feature>
<feature type="region of interest" description="Disordered" evidence="1">
    <location>
        <begin position="391"/>
        <end position="410"/>
    </location>
</feature>
<gene>
    <name evidence="2" type="ORF">Naga_100035g39</name>
</gene>
<proteinExistence type="predicted"/>
<dbReference type="GO" id="GO:0003723">
    <property type="term" value="F:RNA binding"/>
    <property type="evidence" value="ECO:0007669"/>
    <property type="project" value="TreeGrafter"/>
</dbReference>
<dbReference type="PANTHER" id="PTHR21228:SF40">
    <property type="entry name" value="LD45607P"/>
    <property type="match status" value="1"/>
</dbReference>
<feature type="region of interest" description="Disordered" evidence="1">
    <location>
        <begin position="1"/>
        <end position="21"/>
    </location>
</feature>
<dbReference type="InterPro" id="IPR050870">
    <property type="entry name" value="FAST_kinase"/>
</dbReference>
<dbReference type="OrthoDB" id="193188at2759"/>
<evidence type="ECO:0000256" key="1">
    <source>
        <dbReference type="SAM" id="MobiDB-lite"/>
    </source>
</evidence>
<feature type="compositionally biased region" description="Polar residues" evidence="1">
    <location>
        <begin position="129"/>
        <end position="139"/>
    </location>
</feature>
<feature type="compositionally biased region" description="Basic and acidic residues" evidence="1">
    <location>
        <begin position="625"/>
        <end position="634"/>
    </location>
</feature>
<name>W7UAC0_9STRA</name>
<dbReference type="GO" id="GO:0005759">
    <property type="term" value="C:mitochondrial matrix"/>
    <property type="evidence" value="ECO:0007669"/>
    <property type="project" value="TreeGrafter"/>
</dbReference>
<feature type="region of interest" description="Disordered" evidence="1">
    <location>
        <begin position="609"/>
        <end position="644"/>
    </location>
</feature>
<protein>
    <recommendedName>
        <fullName evidence="4">RAP domain-containing protein</fullName>
    </recommendedName>
</protein>
<comment type="caution">
    <text evidence="2">The sequence shown here is derived from an EMBL/GenBank/DDBJ whole genome shotgun (WGS) entry which is preliminary data.</text>
</comment>
<dbReference type="Proteomes" id="UP000019335">
    <property type="component" value="Chromosome 2"/>
</dbReference>
<keyword evidence="3" id="KW-1185">Reference proteome</keyword>